<name>A0A074MUW8_ERYLO</name>
<dbReference type="RefSeq" id="WP_051699209.1">
    <property type="nucleotide sequence ID" value="NZ_JMIW01000005.1"/>
</dbReference>
<evidence type="ECO:0000256" key="1">
    <source>
        <dbReference type="ARBA" id="ARBA00023015"/>
    </source>
</evidence>
<comment type="caution">
    <text evidence="5">The sequence shown here is derived from an EMBL/GenBank/DDBJ whole genome shotgun (WGS) entry which is preliminary data.</text>
</comment>
<proteinExistence type="predicted"/>
<evidence type="ECO:0000256" key="3">
    <source>
        <dbReference type="ARBA" id="ARBA00023163"/>
    </source>
</evidence>
<sequence>MVEGFEGFPGLTGGHNGGTAADFEVELTSGDLIEVDYIAPPAAISDFVTTLYHFRCDEPEICDIQPASVGHFAIFPKGRGEMLFRDGRRDPNHASVVMTPLSTAHPIQVKGPMHSIGAALTPLGWAALTGLHAGEICDRLLCASDVLGQDAVDLGEALNADYLSGAQTGHECALAIGEFLKARFKPVNSRHAQLIKTVNTWLGSSLNPSLDDLTKAAAYSTRQVQRLTERYFGLPPQALARKYRALRAAALLSFPSLTPEFEAQLAGAFFDQSHMIREINLFVGRTPARLQDPDTPFLSEMIAPQNLRELDS</sequence>
<dbReference type="PANTHER" id="PTHR46796">
    <property type="entry name" value="HTH-TYPE TRANSCRIPTIONAL ACTIVATOR RHAS-RELATED"/>
    <property type="match status" value="1"/>
</dbReference>
<accession>A0A074MUW8</accession>
<keyword evidence="2" id="KW-0238">DNA-binding</keyword>
<feature type="domain" description="HTH araC/xylS-type" evidence="4">
    <location>
        <begin position="192"/>
        <end position="293"/>
    </location>
</feature>
<gene>
    <name evidence="5" type="ORF">EH31_12280</name>
</gene>
<dbReference type="Proteomes" id="UP000027647">
    <property type="component" value="Unassembled WGS sequence"/>
</dbReference>
<dbReference type="OrthoDB" id="323290at2"/>
<dbReference type="STRING" id="1044.EH31_12280"/>
<dbReference type="EMBL" id="JMIW01000005">
    <property type="protein sequence ID" value="KEO89417.1"/>
    <property type="molecule type" value="Genomic_DNA"/>
</dbReference>
<keyword evidence="6" id="KW-1185">Reference proteome</keyword>
<dbReference type="AlphaFoldDB" id="A0A074MUW8"/>
<dbReference type="Pfam" id="PF12833">
    <property type="entry name" value="HTH_18"/>
    <property type="match status" value="1"/>
</dbReference>
<reference evidence="5 6" key="1">
    <citation type="submission" date="2014-04" db="EMBL/GenBank/DDBJ databases">
        <title>A comprehensive comparison of genomes of Erythrobacter spp. strains.</title>
        <authorList>
            <person name="Zheng Q."/>
        </authorList>
    </citation>
    <scope>NUCLEOTIDE SEQUENCE [LARGE SCALE GENOMIC DNA]</scope>
    <source>
        <strain evidence="5 6">DSM 6997</strain>
    </source>
</reference>
<evidence type="ECO:0000313" key="6">
    <source>
        <dbReference type="Proteomes" id="UP000027647"/>
    </source>
</evidence>
<dbReference type="GO" id="GO:0003700">
    <property type="term" value="F:DNA-binding transcription factor activity"/>
    <property type="evidence" value="ECO:0007669"/>
    <property type="project" value="InterPro"/>
</dbReference>
<evidence type="ECO:0000256" key="2">
    <source>
        <dbReference type="ARBA" id="ARBA00023125"/>
    </source>
</evidence>
<dbReference type="SMART" id="SM00342">
    <property type="entry name" value="HTH_ARAC"/>
    <property type="match status" value="1"/>
</dbReference>
<dbReference type="GO" id="GO:0043565">
    <property type="term" value="F:sequence-specific DNA binding"/>
    <property type="evidence" value="ECO:0007669"/>
    <property type="project" value="InterPro"/>
</dbReference>
<dbReference type="PROSITE" id="PS01124">
    <property type="entry name" value="HTH_ARAC_FAMILY_2"/>
    <property type="match status" value="1"/>
</dbReference>
<dbReference type="Gene3D" id="1.10.10.60">
    <property type="entry name" value="Homeodomain-like"/>
    <property type="match status" value="1"/>
</dbReference>
<dbReference type="InterPro" id="IPR050204">
    <property type="entry name" value="AraC_XylS_family_regulators"/>
</dbReference>
<dbReference type="eggNOG" id="COG2207">
    <property type="taxonomic scope" value="Bacteria"/>
</dbReference>
<evidence type="ECO:0000313" key="5">
    <source>
        <dbReference type="EMBL" id="KEO89417.1"/>
    </source>
</evidence>
<keyword evidence="1" id="KW-0805">Transcription regulation</keyword>
<protein>
    <recommendedName>
        <fullName evidence="4">HTH araC/xylS-type domain-containing protein</fullName>
    </recommendedName>
</protein>
<dbReference type="InterPro" id="IPR018060">
    <property type="entry name" value="HTH_AraC"/>
</dbReference>
<evidence type="ECO:0000259" key="4">
    <source>
        <dbReference type="PROSITE" id="PS01124"/>
    </source>
</evidence>
<keyword evidence="3" id="KW-0804">Transcription</keyword>
<organism evidence="5 6">
    <name type="scientific">Erythrobacter longus</name>
    <dbReference type="NCBI Taxonomy" id="1044"/>
    <lineage>
        <taxon>Bacteria</taxon>
        <taxon>Pseudomonadati</taxon>
        <taxon>Pseudomonadota</taxon>
        <taxon>Alphaproteobacteria</taxon>
        <taxon>Sphingomonadales</taxon>
        <taxon>Erythrobacteraceae</taxon>
        <taxon>Erythrobacter/Porphyrobacter group</taxon>
        <taxon>Erythrobacter</taxon>
    </lineage>
</organism>